<gene>
    <name evidence="1" type="ORF">DW084_16960</name>
</gene>
<dbReference type="AlphaFoldDB" id="A0A415EMV3"/>
<comment type="caution">
    <text evidence="1">The sequence shown here is derived from an EMBL/GenBank/DDBJ whole genome shotgun (WGS) entry which is preliminary data.</text>
</comment>
<dbReference type="Proteomes" id="UP000286288">
    <property type="component" value="Unassembled WGS sequence"/>
</dbReference>
<protein>
    <submittedName>
        <fullName evidence="1">Uncharacterized protein</fullName>
    </submittedName>
</protein>
<name>A0A415EMV3_ENTCA</name>
<evidence type="ECO:0000313" key="1">
    <source>
        <dbReference type="EMBL" id="RHK03688.1"/>
    </source>
</evidence>
<dbReference type="EMBL" id="QRMZ01000032">
    <property type="protein sequence ID" value="RHK03688.1"/>
    <property type="molecule type" value="Genomic_DNA"/>
</dbReference>
<evidence type="ECO:0000313" key="2">
    <source>
        <dbReference type="Proteomes" id="UP000286288"/>
    </source>
</evidence>
<proteinExistence type="predicted"/>
<sequence>MLQLETKWMVKKERTMKVTILVTGEMMLEHNGKQVGGYSNYWIYLTNLKTCNEGYLLNVYLYFLLSHEYLKIAYNKFFITKLIYS</sequence>
<organism evidence="1 2">
    <name type="scientific">Enterococcus casseliflavus</name>
    <name type="common">Enterococcus flavescens</name>
    <dbReference type="NCBI Taxonomy" id="37734"/>
    <lineage>
        <taxon>Bacteria</taxon>
        <taxon>Bacillati</taxon>
        <taxon>Bacillota</taxon>
        <taxon>Bacilli</taxon>
        <taxon>Lactobacillales</taxon>
        <taxon>Enterococcaceae</taxon>
        <taxon>Enterococcus</taxon>
    </lineage>
</organism>
<reference evidence="1 2" key="1">
    <citation type="submission" date="2018-08" db="EMBL/GenBank/DDBJ databases">
        <title>A genome reference for cultivated species of the human gut microbiota.</title>
        <authorList>
            <person name="Zou Y."/>
            <person name="Xue W."/>
            <person name="Luo G."/>
        </authorList>
    </citation>
    <scope>NUCLEOTIDE SEQUENCE [LARGE SCALE GENOMIC DNA]</scope>
    <source>
        <strain evidence="1 2">AF48-16</strain>
    </source>
</reference>
<accession>A0A415EMV3</accession>